<keyword evidence="2" id="KW-1185">Reference proteome</keyword>
<dbReference type="AlphaFoldDB" id="A0A1Q9D0H2"/>
<protein>
    <submittedName>
        <fullName evidence="1">Uncharacterized protein</fullName>
    </submittedName>
</protein>
<proteinExistence type="predicted"/>
<comment type="caution">
    <text evidence="1">The sequence shown here is derived from an EMBL/GenBank/DDBJ whole genome shotgun (WGS) entry which is preliminary data.</text>
</comment>
<evidence type="ECO:0000313" key="1">
    <source>
        <dbReference type="EMBL" id="OLP88679.1"/>
    </source>
</evidence>
<reference evidence="1 2" key="1">
    <citation type="submission" date="2016-02" db="EMBL/GenBank/DDBJ databases">
        <title>Genome analysis of coral dinoflagellate symbionts highlights evolutionary adaptations to a symbiotic lifestyle.</title>
        <authorList>
            <person name="Aranda M."/>
            <person name="Li Y."/>
            <person name="Liew Y.J."/>
            <person name="Baumgarten S."/>
            <person name="Simakov O."/>
            <person name="Wilson M."/>
            <person name="Piel J."/>
            <person name="Ashoor H."/>
            <person name="Bougouffa S."/>
            <person name="Bajic V.B."/>
            <person name="Ryu T."/>
            <person name="Ravasi T."/>
            <person name="Bayer T."/>
            <person name="Micklem G."/>
            <person name="Kim H."/>
            <person name="Bhak J."/>
            <person name="Lajeunesse T.C."/>
            <person name="Voolstra C.R."/>
        </authorList>
    </citation>
    <scope>NUCLEOTIDE SEQUENCE [LARGE SCALE GENOMIC DNA]</scope>
    <source>
        <strain evidence="1 2">CCMP2467</strain>
    </source>
</reference>
<sequence length="327" mass="35389">MSLTSEKRVRKREQSKSLLNELDGELLLPPDENVGLSASAIADIVHREIRMGFSPLEARLTSMETVLGNRVDNIDQQLKNHGDRIEKMEALLGPKDATRRSRTSEHSLSVEKQITDLQMQLDGLCISPKTDKPEPAKVMFVGGLAAFLDMQSATTWVTNTLESMRGPSIISTYIKSEKFQGLLFVKFASVVDCDTAATLLRSGSLKIGDSPVWATQDLPVPVRSNTVTEDGILLILSGVAAAVTGKKSASCGKAPVVSMALLRDQDIEVDEVVEASSRGSRKIMAMPAHTSDANHMPASSPLPVEGIDGLLARVSIESTFRIYCLAV</sequence>
<organism evidence="1 2">
    <name type="scientific">Symbiodinium microadriaticum</name>
    <name type="common">Dinoflagellate</name>
    <name type="synonym">Zooxanthella microadriatica</name>
    <dbReference type="NCBI Taxonomy" id="2951"/>
    <lineage>
        <taxon>Eukaryota</taxon>
        <taxon>Sar</taxon>
        <taxon>Alveolata</taxon>
        <taxon>Dinophyceae</taxon>
        <taxon>Suessiales</taxon>
        <taxon>Symbiodiniaceae</taxon>
        <taxon>Symbiodinium</taxon>
    </lineage>
</organism>
<dbReference type="Proteomes" id="UP000186817">
    <property type="component" value="Unassembled WGS sequence"/>
</dbReference>
<dbReference type="EMBL" id="LSRX01000800">
    <property type="protein sequence ID" value="OLP88679.1"/>
    <property type="molecule type" value="Genomic_DNA"/>
</dbReference>
<evidence type="ECO:0000313" key="2">
    <source>
        <dbReference type="Proteomes" id="UP000186817"/>
    </source>
</evidence>
<accession>A0A1Q9D0H2</accession>
<name>A0A1Q9D0H2_SYMMI</name>
<gene>
    <name evidence="1" type="ORF">AK812_SmicGene29943</name>
</gene>